<reference evidence="2 3" key="1">
    <citation type="submission" date="2020-08" db="EMBL/GenBank/DDBJ databases">
        <title>Sequencing the genomes of 1000 actinobacteria strains.</title>
        <authorList>
            <person name="Klenk H.-P."/>
        </authorList>
    </citation>
    <scope>NUCLEOTIDE SEQUENCE [LARGE SCALE GENOMIC DNA]</scope>
    <source>
        <strain evidence="2 3">DSM 46659</strain>
    </source>
</reference>
<accession>A0A7X0D4L4</accession>
<sequence length="287" mass="29088">MAAAASASPGAPGPRPRAADTHDGDTAPVGATPGSEGVAELVGTIVADGGTDPRHRAGHIARLARALADSARTAGVASAATGRWITDVFADEIAPRIPVRDRATLVRHHNGLDGEELADALVRNAAHTTTAVGAAGGALAAVQLTAPPLLLTAPAKIAAETLVVAAVEVKLVAELHEVYGTPMPGAGLQRATGYLSAWARKRGIDPLQVPESLAIALGTAAKAALRRRLLRLMGRHLSTLGPYLSGAVAGGTLNRMATFALAKAVRTDLRARTPTAAPPPVPARNTG</sequence>
<evidence type="ECO:0000256" key="1">
    <source>
        <dbReference type="SAM" id="MobiDB-lite"/>
    </source>
</evidence>
<dbReference type="EMBL" id="JACHDS010000001">
    <property type="protein sequence ID" value="MBB6171230.1"/>
    <property type="molecule type" value="Genomic_DNA"/>
</dbReference>
<protein>
    <recommendedName>
        <fullName evidence="4">EcsC family protein</fullName>
    </recommendedName>
</protein>
<dbReference type="RefSeq" id="WP_184074483.1">
    <property type="nucleotide sequence ID" value="NZ_JACHDS010000001.1"/>
</dbReference>
<feature type="region of interest" description="Disordered" evidence="1">
    <location>
        <begin position="1"/>
        <end position="36"/>
    </location>
</feature>
<name>A0A7X0D4L4_9ACTN</name>
<proteinExistence type="predicted"/>
<dbReference type="Proteomes" id="UP000546642">
    <property type="component" value="Unassembled WGS sequence"/>
</dbReference>
<gene>
    <name evidence="2" type="ORF">HNR23_001290</name>
</gene>
<dbReference type="AlphaFoldDB" id="A0A7X0D4L4"/>
<evidence type="ECO:0000313" key="2">
    <source>
        <dbReference type="EMBL" id="MBB6171230.1"/>
    </source>
</evidence>
<keyword evidence="3" id="KW-1185">Reference proteome</keyword>
<feature type="compositionally biased region" description="Low complexity" evidence="1">
    <location>
        <begin position="1"/>
        <end position="10"/>
    </location>
</feature>
<organism evidence="2 3">
    <name type="scientific">Nocardiopsis mwathae</name>
    <dbReference type="NCBI Taxonomy" id="1472723"/>
    <lineage>
        <taxon>Bacteria</taxon>
        <taxon>Bacillati</taxon>
        <taxon>Actinomycetota</taxon>
        <taxon>Actinomycetes</taxon>
        <taxon>Streptosporangiales</taxon>
        <taxon>Nocardiopsidaceae</taxon>
        <taxon>Nocardiopsis</taxon>
    </lineage>
</organism>
<evidence type="ECO:0000313" key="3">
    <source>
        <dbReference type="Proteomes" id="UP000546642"/>
    </source>
</evidence>
<comment type="caution">
    <text evidence="2">The sequence shown here is derived from an EMBL/GenBank/DDBJ whole genome shotgun (WGS) entry which is preliminary data.</text>
</comment>
<evidence type="ECO:0008006" key="4">
    <source>
        <dbReference type="Google" id="ProtNLM"/>
    </source>
</evidence>